<sequence>MTVFFGAVGPRRMVYFAICMVLVVSLYLALDKRLLLTRLNQLSIEVERRIQWWNWQDTPEEISCRAAHNPVISKDPIPNIVHFILLAGEEKEVDMSYAHFLAIKAAVVRMNAAEIKVHTYGLNTANQWWKEIEKHVTLVHVDRNEVQAAPGLSVSSMALAHQADLLRLAILAREGGIYMDTDVYTFKPFTDLLNNPRDAVMAHEGGNRYGLCNAVIMARPGSTFISKWQDSYKTFNPQVWNEHSVRKPKKLQIQFPDLVCPLSPTVFFWPTWAKAHVLYMHEPITPDEAASLRANMTAFGGAMYENQLAFHAVAAHDYLSTLSPKVIQERDTRFNILVSCHDSVRTFARVGQGRDGPGSTTPHHILQTLTT</sequence>
<dbReference type="PANTHER" id="PTHR46830:SF2">
    <property type="entry name" value="ALPHA-1,4-N-ACETYLGLUCOSAMINYLTRANSFERASE"/>
    <property type="match status" value="1"/>
</dbReference>
<keyword evidence="2" id="KW-0812">Transmembrane</keyword>
<keyword evidence="4" id="KW-1185">Reference proteome</keyword>
<organism evidence="3 4">
    <name type="scientific">Carpinus fangiana</name>
    <dbReference type="NCBI Taxonomy" id="176857"/>
    <lineage>
        <taxon>Eukaryota</taxon>
        <taxon>Viridiplantae</taxon>
        <taxon>Streptophyta</taxon>
        <taxon>Embryophyta</taxon>
        <taxon>Tracheophyta</taxon>
        <taxon>Spermatophyta</taxon>
        <taxon>Magnoliopsida</taxon>
        <taxon>eudicotyledons</taxon>
        <taxon>Gunneridae</taxon>
        <taxon>Pentapetalae</taxon>
        <taxon>rosids</taxon>
        <taxon>fabids</taxon>
        <taxon>Fagales</taxon>
        <taxon>Betulaceae</taxon>
        <taxon>Carpinus</taxon>
    </lineage>
</organism>
<protein>
    <recommendedName>
        <fullName evidence="5">Alpha 1,4-glycosyltransferase domain-containing protein</fullName>
    </recommendedName>
</protein>
<dbReference type="EMBL" id="VIBQ01000017">
    <property type="protein sequence ID" value="KAB8360581.1"/>
    <property type="molecule type" value="Genomic_DNA"/>
</dbReference>
<dbReference type="Proteomes" id="UP000327013">
    <property type="component" value="Unassembled WGS sequence"/>
</dbReference>
<dbReference type="SUPFAM" id="SSF53448">
    <property type="entry name" value="Nucleotide-diphospho-sugar transferases"/>
    <property type="match status" value="1"/>
</dbReference>
<evidence type="ECO:0008006" key="5">
    <source>
        <dbReference type="Google" id="ProtNLM"/>
    </source>
</evidence>
<evidence type="ECO:0000313" key="4">
    <source>
        <dbReference type="Proteomes" id="UP000327013"/>
    </source>
</evidence>
<dbReference type="InterPro" id="IPR007577">
    <property type="entry name" value="GlycoTrfase_DXD_sugar-bd_CS"/>
</dbReference>
<dbReference type="Pfam" id="PF04488">
    <property type="entry name" value="Gly_transf_sug"/>
    <property type="match status" value="1"/>
</dbReference>
<proteinExistence type="predicted"/>
<keyword evidence="2" id="KW-0472">Membrane</keyword>
<reference evidence="3 4" key="1">
    <citation type="submission" date="2019-06" db="EMBL/GenBank/DDBJ databases">
        <title>A chromosomal-level reference genome of Carpinus fangiana (Coryloideae, Betulaceae).</title>
        <authorList>
            <person name="Yang X."/>
            <person name="Wang Z."/>
            <person name="Zhang L."/>
            <person name="Hao G."/>
            <person name="Liu J."/>
            <person name="Yang Y."/>
        </authorList>
    </citation>
    <scope>NUCLEOTIDE SEQUENCE [LARGE SCALE GENOMIC DNA]</scope>
    <source>
        <strain evidence="3">Cfa_2016G</strain>
        <tissue evidence="3">Leaf</tissue>
    </source>
</reference>
<dbReference type="Gene3D" id="3.90.550.20">
    <property type="match status" value="1"/>
</dbReference>
<keyword evidence="2" id="KW-1133">Transmembrane helix</keyword>
<dbReference type="AlphaFoldDB" id="A0A5N6KY13"/>
<dbReference type="PANTHER" id="PTHR46830">
    <property type="entry name" value="TRANSFERASE, PUTATIVE-RELATED"/>
    <property type="match status" value="1"/>
</dbReference>
<feature type="region of interest" description="Disordered" evidence="1">
    <location>
        <begin position="350"/>
        <end position="371"/>
    </location>
</feature>
<evidence type="ECO:0000256" key="2">
    <source>
        <dbReference type="SAM" id="Phobius"/>
    </source>
</evidence>
<feature type="transmembrane region" description="Helical" evidence="2">
    <location>
        <begin position="12"/>
        <end position="30"/>
    </location>
</feature>
<dbReference type="InterPro" id="IPR029044">
    <property type="entry name" value="Nucleotide-diphossugar_trans"/>
</dbReference>
<feature type="compositionally biased region" description="Polar residues" evidence="1">
    <location>
        <begin position="358"/>
        <end position="371"/>
    </location>
</feature>
<gene>
    <name evidence="3" type="ORF">FH972_024321</name>
</gene>
<accession>A0A5N6KY13</accession>
<dbReference type="OrthoDB" id="409543at2759"/>
<name>A0A5N6KY13_9ROSI</name>
<evidence type="ECO:0000313" key="3">
    <source>
        <dbReference type="EMBL" id="KAB8360581.1"/>
    </source>
</evidence>
<comment type="caution">
    <text evidence="3">The sequence shown here is derived from an EMBL/GenBank/DDBJ whole genome shotgun (WGS) entry which is preliminary data.</text>
</comment>
<evidence type="ECO:0000256" key="1">
    <source>
        <dbReference type="SAM" id="MobiDB-lite"/>
    </source>
</evidence>